<dbReference type="GO" id="GO:0019867">
    <property type="term" value="C:outer membrane"/>
    <property type="evidence" value="ECO:0007669"/>
    <property type="project" value="InterPro"/>
</dbReference>
<evidence type="ECO:0000313" key="3">
    <source>
        <dbReference type="EMBL" id="MPN17860.1"/>
    </source>
</evidence>
<dbReference type="EMBL" id="VSSQ01065081">
    <property type="protein sequence ID" value="MPN17860.1"/>
    <property type="molecule type" value="Genomic_DNA"/>
</dbReference>
<keyword evidence="1" id="KW-0732">Signal</keyword>
<organism evidence="3">
    <name type="scientific">bioreactor metagenome</name>
    <dbReference type="NCBI Taxonomy" id="1076179"/>
    <lineage>
        <taxon>unclassified sequences</taxon>
        <taxon>metagenomes</taxon>
        <taxon>ecological metagenomes</taxon>
    </lineage>
</organism>
<dbReference type="InterPro" id="IPR036908">
    <property type="entry name" value="RlpA-like_sf"/>
</dbReference>
<name>A0A645FW04_9ZZZZ</name>
<reference evidence="3" key="1">
    <citation type="submission" date="2019-08" db="EMBL/GenBank/DDBJ databases">
        <authorList>
            <person name="Kucharzyk K."/>
            <person name="Murdoch R.W."/>
            <person name="Higgins S."/>
            <person name="Loffler F."/>
        </authorList>
    </citation>
    <scope>NUCLEOTIDE SEQUENCE</scope>
</reference>
<dbReference type="PANTHER" id="PTHR39160:SF4">
    <property type="entry name" value="RESUSCITATION-PROMOTING FACTOR RPFB"/>
    <property type="match status" value="1"/>
</dbReference>
<dbReference type="CDD" id="cd14667">
    <property type="entry name" value="3D_containing_proteins"/>
    <property type="match status" value="1"/>
</dbReference>
<dbReference type="GO" id="GO:0004553">
    <property type="term" value="F:hydrolase activity, hydrolyzing O-glycosyl compounds"/>
    <property type="evidence" value="ECO:0007669"/>
    <property type="project" value="InterPro"/>
</dbReference>
<dbReference type="AlphaFoldDB" id="A0A645FW04"/>
<dbReference type="InterPro" id="IPR051933">
    <property type="entry name" value="Resuscitation_pf_RpfB"/>
</dbReference>
<dbReference type="Pfam" id="PF06725">
    <property type="entry name" value="3D"/>
    <property type="match status" value="1"/>
</dbReference>
<dbReference type="PANTHER" id="PTHR39160">
    <property type="entry name" value="CELL WALL-BINDING PROTEIN YOCH"/>
    <property type="match status" value="1"/>
</dbReference>
<dbReference type="GO" id="GO:0009254">
    <property type="term" value="P:peptidoglycan turnover"/>
    <property type="evidence" value="ECO:0007669"/>
    <property type="project" value="InterPro"/>
</dbReference>
<dbReference type="SUPFAM" id="SSF50685">
    <property type="entry name" value="Barwin-like endoglucanases"/>
    <property type="match status" value="1"/>
</dbReference>
<proteinExistence type="predicted"/>
<sequence length="86" mass="9457">MVATAYTRYDEGCGDYTYRGTYLRRGLVAVDPDVIPLGTKLYIPGYGHAMADDIGGAIQGNRIDLAMDTLNEAYNFGIRNVTVYVL</sequence>
<gene>
    <name evidence="3" type="primary">yocH_3</name>
    <name evidence="3" type="ORF">SDC9_165215</name>
</gene>
<evidence type="ECO:0000259" key="2">
    <source>
        <dbReference type="Pfam" id="PF06725"/>
    </source>
</evidence>
<evidence type="ECO:0000256" key="1">
    <source>
        <dbReference type="ARBA" id="ARBA00022729"/>
    </source>
</evidence>
<dbReference type="InterPro" id="IPR010611">
    <property type="entry name" value="3D_dom"/>
</dbReference>
<accession>A0A645FW04</accession>
<dbReference type="Gene3D" id="2.40.40.10">
    <property type="entry name" value="RlpA-like domain"/>
    <property type="match status" value="1"/>
</dbReference>
<protein>
    <submittedName>
        <fullName evidence="3">Cell wall-binding protein YocH</fullName>
    </submittedName>
</protein>
<dbReference type="InterPro" id="IPR059180">
    <property type="entry name" value="3D_YorM"/>
</dbReference>
<feature type="domain" description="3D" evidence="2">
    <location>
        <begin position="28"/>
        <end position="86"/>
    </location>
</feature>
<comment type="caution">
    <text evidence="3">The sequence shown here is derived from an EMBL/GenBank/DDBJ whole genome shotgun (WGS) entry which is preliminary data.</text>
</comment>